<proteinExistence type="predicted"/>
<name>A0A1I0Q7Q7_9EURY</name>
<protein>
    <recommendedName>
        <fullName evidence="4">PD-(D/E)XK nuclease superfamily protein</fullName>
    </recommendedName>
</protein>
<dbReference type="eggNOG" id="arCOG11190">
    <property type="taxonomic scope" value="Archaea"/>
</dbReference>
<dbReference type="STRING" id="1202768.SAMN05216285_3204"/>
<evidence type="ECO:0000313" key="2">
    <source>
        <dbReference type="EMBL" id="SEW23001.1"/>
    </source>
</evidence>
<evidence type="ECO:0000313" key="3">
    <source>
        <dbReference type="Proteomes" id="UP000183275"/>
    </source>
</evidence>
<organism evidence="2 3">
    <name type="scientific">Natrinema salifodinae</name>
    <dbReference type="NCBI Taxonomy" id="1202768"/>
    <lineage>
        <taxon>Archaea</taxon>
        <taxon>Methanobacteriati</taxon>
        <taxon>Methanobacteriota</taxon>
        <taxon>Stenosarchaea group</taxon>
        <taxon>Halobacteria</taxon>
        <taxon>Halobacteriales</taxon>
        <taxon>Natrialbaceae</taxon>
        <taxon>Natrinema</taxon>
    </lineage>
</organism>
<dbReference type="Proteomes" id="UP000183275">
    <property type="component" value="Unassembled WGS sequence"/>
</dbReference>
<evidence type="ECO:0000256" key="1">
    <source>
        <dbReference type="SAM" id="MobiDB-lite"/>
    </source>
</evidence>
<dbReference type="OrthoDB" id="275334at2157"/>
<reference evidence="3" key="1">
    <citation type="submission" date="2016-10" db="EMBL/GenBank/DDBJ databases">
        <authorList>
            <person name="Varghese N."/>
        </authorList>
    </citation>
    <scope>NUCLEOTIDE SEQUENCE [LARGE SCALE GENOMIC DNA]</scope>
    <source>
        <strain evidence="3">CGMCC 1.12284</strain>
    </source>
</reference>
<evidence type="ECO:0008006" key="4">
    <source>
        <dbReference type="Google" id="ProtNLM"/>
    </source>
</evidence>
<dbReference type="EMBL" id="FOIS01000004">
    <property type="protein sequence ID" value="SEW23001.1"/>
    <property type="molecule type" value="Genomic_DNA"/>
</dbReference>
<feature type="compositionally biased region" description="Basic and acidic residues" evidence="1">
    <location>
        <begin position="7"/>
        <end position="25"/>
    </location>
</feature>
<gene>
    <name evidence="2" type="ORF">SAMN05216285_3204</name>
</gene>
<feature type="region of interest" description="Disordered" evidence="1">
    <location>
        <begin position="321"/>
        <end position="342"/>
    </location>
</feature>
<keyword evidence="3" id="KW-1185">Reference proteome</keyword>
<feature type="region of interest" description="Disordered" evidence="1">
    <location>
        <begin position="1"/>
        <end position="25"/>
    </location>
</feature>
<dbReference type="RefSeq" id="WP_049991739.1">
    <property type="nucleotide sequence ID" value="NZ_FOIS01000004.1"/>
</dbReference>
<sequence>MTGPDADSDRNSKSDPDPELDRVTAAEIESHIVCPRQYEFEHERALSPRQSDRSLIRRRRRELLSDAIVAGLRAETDDPAERVASALERLGDRWGRQSTSSPYLVDAQEVYDQAVAREAIKSYFDEMGHEHAENAVAVDAILSYDLEGIRYEVGVDAVIERDGTALAVRYVPNFDGILNVNWYDDNIKQYRDGSKYFPRQIASFATAGLAIRSLQREYGLDARTDFAYISLVEDSRPAYRADDDVAVATEARHFRGQYEEEEGDLARLLAAKATAIVESRTDPTAAEVGFGDIRERSCSYCAYRDACPDRIRSEVSFAERTGSEPVTVEDAMRVDQAGGDSK</sequence>
<dbReference type="AlphaFoldDB" id="A0A1I0Q7Q7"/>
<accession>A0A1I0Q7Q7</accession>